<feature type="region of interest" description="Disordered" evidence="2">
    <location>
        <begin position="275"/>
        <end position="313"/>
    </location>
</feature>
<gene>
    <name evidence="3" type="ORF">CTHT_0062920</name>
</gene>
<proteinExistence type="predicted"/>
<dbReference type="OrthoDB" id="40334at2759"/>
<dbReference type="PANTHER" id="PTHR28630:SF3">
    <property type="entry name" value="PEROXIREDOXIN-LIKE 2C"/>
    <property type="match status" value="1"/>
</dbReference>
<feature type="region of interest" description="Disordered" evidence="2">
    <location>
        <begin position="1"/>
        <end position="65"/>
    </location>
</feature>
<dbReference type="FunFam" id="3.40.30.10:FF:000404">
    <property type="entry name" value="WGS project CABT00000000 data, contig 2.14"/>
    <property type="match status" value="1"/>
</dbReference>
<name>G0SE92_CHATD</name>
<feature type="compositionally biased region" description="Polar residues" evidence="2">
    <location>
        <begin position="1"/>
        <end position="12"/>
    </location>
</feature>
<dbReference type="SUPFAM" id="SSF52833">
    <property type="entry name" value="Thioredoxin-like"/>
    <property type="match status" value="1"/>
</dbReference>
<feature type="compositionally biased region" description="Basic and acidic residues" evidence="2">
    <location>
        <begin position="380"/>
        <end position="400"/>
    </location>
</feature>
<sequence length="670" mass="73948">MTSASKSSTSNGAAAAPKPTTSGQHSRKASEPTSAQTPSSRLTSRPTSRPASSGTGTPSRCSCACDRPDSREDELANVNNELPSLELIRQIDNYQVLDQDGKAHSFRSLYTGKHVARRVLIIFVRHFFCGNCQNYLRTLSASITSEALLSLPLTTFICVVGCGDPSLIKMYADATGCPFPIYTDPSRRLYEALGMGRTLALGERPAYMQQHLLVSSAASVLQGLKQLGKGKVHKGGDAKQVGGEFLFEPKSLVDAVRKNGNVLGAVASPVEGLPRDVLFSQPGDEMKKGGGERPGSRREEASLDGKFEPDGDGEDKVVTWCHRMRNTRDHAEIPELMEVLGLEGYGQPSEDEERWRKALTTRKGKGMSLAGQMGLIKGLRTGEWKDENGQRKGPSLRDRLIVPPKHRNPSARHEDKKPRKVSIAPLFQRIEAAFEAGPAPSTSSYAKTRDQRGRSPSLTPDDLLKQLKEHYFQTATTLHEQALMRLDLAQQNLSHKLTQALNGDEEFLVHAEQHIERLAIPLDEFMIQSEKRRKTTIQDSGTGTGSSDNAENGDGERNVELKTVCELVADATEQTRAFEKEMEELWREWVVAEKEARRLMRRVGEPGAGSEGGELLKRYTAAVEKEIAKAEEEVTDLGGEAVKMMKEIEKDFRKATLPDLHLFFQSIEEL</sequence>
<dbReference type="GeneID" id="18260330"/>
<evidence type="ECO:0000313" key="3">
    <source>
        <dbReference type="EMBL" id="EGS18269.1"/>
    </source>
</evidence>
<feature type="coiled-coil region" evidence="1">
    <location>
        <begin position="620"/>
        <end position="647"/>
    </location>
</feature>
<protein>
    <submittedName>
        <fullName evidence="3">Uncharacterized protein</fullName>
    </submittedName>
</protein>
<evidence type="ECO:0000256" key="2">
    <source>
        <dbReference type="SAM" id="MobiDB-lite"/>
    </source>
</evidence>
<feature type="compositionally biased region" description="Basic and acidic residues" evidence="2">
    <location>
        <begin position="284"/>
        <end position="313"/>
    </location>
</feature>
<dbReference type="KEGG" id="cthr:CTHT_0062920"/>
<dbReference type="InterPro" id="IPR032801">
    <property type="entry name" value="PXL2A/B/C"/>
</dbReference>
<dbReference type="Pfam" id="PF13911">
    <property type="entry name" value="AhpC-TSA_2"/>
    <property type="match status" value="1"/>
</dbReference>
<evidence type="ECO:0000313" key="4">
    <source>
        <dbReference type="Proteomes" id="UP000008066"/>
    </source>
</evidence>
<keyword evidence="1" id="KW-0175">Coiled coil</keyword>
<dbReference type="Gene3D" id="3.40.30.10">
    <property type="entry name" value="Glutaredoxin"/>
    <property type="match status" value="1"/>
</dbReference>
<dbReference type="Proteomes" id="UP000008066">
    <property type="component" value="Unassembled WGS sequence"/>
</dbReference>
<dbReference type="HOGENOM" id="CLU_409927_0_0_1"/>
<dbReference type="CDD" id="cd02970">
    <property type="entry name" value="PRX_like2"/>
    <property type="match status" value="1"/>
</dbReference>
<dbReference type="EMBL" id="GL988046">
    <property type="protein sequence ID" value="EGS18269.1"/>
    <property type="molecule type" value="Genomic_DNA"/>
</dbReference>
<dbReference type="PANTHER" id="PTHR28630">
    <property type="match status" value="1"/>
</dbReference>
<reference evidence="3 4" key="1">
    <citation type="journal article" date="2011" name="Cell">
        <title>Insight into structure and assembly of the nuclear pore complex by utilizing the genome of a eukaryotic thermophile.</title>
        <authorList>
            <person name="Amlacher S."/>
            <person name="Sarges P."/>
            <person name="Flemming D."/>
            <person name="van Noort V."/>
            <person name="Kunze R."/>
            <person name="Devos D.P."/>
            <person name="Arumugam M."/>
            <person name="Bork P."/>
            <person name="Hurt E."/>
        </authorList>
    </citation>
    <scope>NUCLEOTIDE SEQUENCE [LARGE SCALE GENOMIC DNA]</scope>
    <source>
        <strain evidence="4">DSM 1495 / CBS 144.50 / IMI 039719</strain>
    </source>
</reference>
<keyword evidence="4" id="KW-1185">Reference proteome</keyword>
<feature type="region of interest" description="Disordered" evidence="2">
    <location>
        <begin position="437"/>
        <end position="461"/>
    </location>
</feature>
<dbReference type="RefSeq" id="XP_006696600.1">
    <property type="nucleotide sequence ID" value="XM_006696537.1"/>
</dbReference>
<feature type="region of interest" description="Disordered" evidence="2">
    <location>
        <begin position="380"/>
        <end position="420"/>
    </location>
</feature>
<dbReference type="AlphaFoldDB" id="G0SE92"/>
<dbReference type="InterPro" id="IPR036249">
    <property type="entry name" value="Thioredoxin-like_sf"/>
</dbReference>
<feature type="compositionally biased region" description="Low complexity" evidence="2">
    <location>
        <begin position="37"/>
        <end position="53"/>
    </location>
</feature>
<accession>G0SE92</accession>
<dbReference type="eggNOG" id="KOG4498">
    <property type="taxonomic scope" value="Eukaryota"/>
</dbReference>
<feature type="compositionally biased region" description="Polar residues" evidence="2">
    <location>
        <begin position="537"/>
        <end position="550"/>
    </location>
</feature>
<feature type="region of interest" description="Disordered" evidence="2">
    <location>
        <begin position="532"/>
        <end position="557"/>
    </location>
</feature>
<evidence type="ECO:0000256" key="1">
    <source>
        <dbReference type="SAM" id="Coils"/>
    </source>
</evidence>
<organism evidence="4">
    <name type="scientific">Chaetomium thermophilum (strain DSM 1495 / CBS 144.50 / IMI 039719)</name>
    <name type="common">Thermochaetoides thermophila</name>
    <dbReference type="NCBI Taxonomy" id="759272"/>
    <lineage>
        <taxon>Eukaryota</taxon>
        <taxon>Fungi</taxon>
        <taxon>Dikarya</taxon>
        <taxon>Ascomycota</taxon>
        <taxon>Pezizomycotina</taxon>
        <taxon>Sordariomycetes</taxon>
        <taxon>Sordariomycetidae</taxon>
        <taxon>Sordariales</taxon>
        <taxon>Chaetomiaceae</taxon>
        <taxon>Thermochaetoides</taxon>
    </lineage>
</organism>
<dbReference type="STRING" id="759272.G0SE92"/>